<feature type="domain" description="HTH lysR-type" evidence="1">
    <location>
        <begin position="21"/>
        <end position="83"/>
    </location>
</feature>
<reference evidence="2 3" key="1">
    <citation type="submission" date="2019-03" db="EMBL/GenBank/DDBJ databases">
        <title>Genomic Encyclopedia of Type Strains, Phase IV (KMG-IV): sequencing the most valuable type-strain genomes for metagenomic binning, comparative biology and taxonomic classification.</title>
        <authorList>
            <person name="Goeker M."/>
        </authorList>
    </citation>
    <scope>NUCLEOTIDE SEQUENCE [LARGE SCALE GENOMIC DNA]</scope>
    <source>
        <strain evidence="2 3">DSM 13587</strain>
    </source>
</reference>
<evidence type="ECO:0000313" key="2">
    <source>
        <dbReference type="EMBL" id="TCT24264.1"/>
    </source>
</evidence>
<evidence type="ECO:0000313" key="3">
    <source>
        <dbReference type="Proteomes" id="UP000295717"/>
    </source>
</evidence>
<proteinExistence type="predicted"/>
<dbReference type="PANTHER" id="PTHR30432">
    <property type="entry name" value="TRANSCRIPTIONAL REGULATOR MODE"/>
    <property type="match status" value="1"/>
</dbReference>
<dbReference type="InterPro" id="IPR036390">
    <property type="entry name" value="WH_DNA-bd_sf"/>
</dbReference>
<dbReference type="AlphaFoldDB" id="A0A4R3N670"/>
<gene>
    <name evidence="2" type="ORF">EDC35_101586</name>
</gene>
<sequence length="118" mass="13138">MAIVRPLQFGRAKPGFAGHQRVELLRRISETGSISQAAKAMGVSYRHAWKMIDAMNQSAAEPLVRCQTGGQHGGGTALTDEGRRLIAVCDAAEQEHRRFLATLGRRLKDFDRFYELLI</sequence>
<name>A0A4R3N670_9GAMM</name>
<dbReference type="InterPro" id="IPR051815">
    <property type="entry name" value="Molybdate_resp_trans_reg"/>
</dbReference>
<keyword evidence="3" id="KW-1185">Reference proteome</keyword>
<dbReference type="InterPro" id="IPR000847">
    <property type="entry name" value="LysR_HTH_N"/>
</dbReference>
<evidence type="ECO:0000259" key="1">
    <source>
        <dbReference type="Pfam" id="PF00126"/>
    </source>
</evidence>
<dbReference type="PANTHER" id="PTHR30432:SF1">
    <property type="entry name" value="DNA-BINDING TRANSCRIPTIONAL DUAL REGULATOR MODE"/>
    <property type="match status" value="1"/>
</dbReference>
<comment type="caution">
    <text evidence="2">The sequence shown here is derived from an EMBL/GenBank/DDBJ whole genome shotgun (WGS) entry which is preliminary data.</text>
</comment>
<dbReference type="SUPFAM" id="SSF46785">
    <property type="entry name" value="Winged helix' DNA-binding domain"/>
    <property type="match status" value="1"/>
</dbReference>
<dbReference type="Pfam" id="PF00126">
    <property type="entry name" value="HTH_1"/>
    <property type="match status" value="1"/>
</dbReference>
<accession>A0A4R3N670</accession>
<dbReference type="InterPro" id="IPR036388">
    <property type="entry name" value="WH-like_DNA-bd_sf"/>
</dbReference>
<organism evidence="2 3">
    <name type="scientific">Thiobaca trueperi</name>
    <dbReference type="NCBI Taxonomy" id="127458"/>
    <lineage>
        <taxon>Bacteria</taxon>
        <taxon>Pseudomonadati</taxon>
        <taxon>Pseudomonadota</taxon>
        <taxon>Gammaproteobacteria</taxon>
        <taxon>Chromatiales</taxon>
        <taxon>Chromatiaceae</taxon>
        <taxon>Thiobaca</taxon>
    </lineage>
</organism>
<dbReference type="EMBL" id="SMAO01000001">
    <property type="protein sequence ID" value="TCT24264.1"/>
    <property type="molecule type" value="Genomic_DNA"/>
</dbReference>
<dbReference type="Gene3D" id="1.10.10.10">
    <property type="entry name" value="Winged helix-like DNA-binding domain superfamily/Winged helix DNA-binding domain"/>
    <property type="match status" value="1"/>
</dbReference>
<dbReference type="GO" id="GO:0003700">
    <property type="term" value="F:DNA-binding transcription factor activity"/>
    <property type="evidence" value="ECO:0007669"/>
    <property type="project" value="InterPro"/>
</dbReference>
<dbReference type="Proteomes" id="UP000295717">
    <property type="component" value="Unassembled WGS sequence"/>
</dbReference>
<protein>
    <submittedName>
        <fullName evidence="2">Molybdate transport repressor ModE-like protein</fullName>
    </submittedName>
</protein>